<reference evidence="1 2" key="1">
    <citation type="submission" date="2021-07" db="EMBL/GenBank/DDBJ databases">
        <authorList>
            <person name="Palmer J.M."/>
        </authorList>
    </citation>
    <scope>NUCLEOTIDE SEQUENCE [LARGE SCALE GENOMIC DNA]</scope>
    <source>
        <strain evidence="1 2">AT_MEX2019</strain>
        <tissue evidence="1">Muscle</tissue>
    </source>
</reference>
<gene>
    <name evidence="1" type="ORF">ATANTOWER_028881</name>
</gene>
<keyword evidence="2" id="KW-1185">Reference proteome</keyword>
<dbReference type="Proteomes" id="UP001345963">
    <property type="component" value="Unassembled WGS sequence"/>
</dbReference>
<proteinExistence type="predicted"/>
<evidence type="ECO:0000313" key="2">
    <source>
        <dbReference type="Proteomes" id="UP001345963"/>
    </source>
</evidence>
<name>A0ABU7B5S4_9TELE</name>
<evidence type="ECO:0000313" key="1">
    <source>
        <dbReference type="EMBL" id="MED6244975.1"/>
    </source>
</evidence>
<comment type="caution">
    <text evidence="1">The sequence shown here is derived from an EMBL/GenBank/DDBJ whole genome shotgun (WGS) entry which is preliminary data.</text>
</comment>
<sequence>MLHQHPSSPSATFTLFFIGPSDDSVAAWNTRSGLHLDQIMFPLCDSSGHWVERQPPSTADRTNYEHEASSGVSWTGNQRLCAAPRTAVNTIFSTLECILSFLYNFGYIYRGKCSSSSQRTEDMKNISDSLDVMKPPQLQGTEELGVTANFP</sequence>
<protein>
    <submittedName>
        <fullName evidence="1">Uncharacterized protein</fullName>
    </submittedName>
</protein>
<organism evidence="1 2">
    <name type="scientific">Ataeniobius toweri</name>
    <dbReference type="NCBI Taxonomy" id="208326"/>
    <lineage>
        <taxon>Eukaryota</taxon>
        <taxon>Metazoa</taxon>
        <taxon>Chordata</taxon>
        <taxon>Craniata</taxon>
        <taxon>Vertebrata</taxon>
        <taxon>Euteleostomi</taxon>
        <taxon>Actinopterygii</taxon>
        <taxon>Neopterygii</taxon>
        <taxon>Teleostei</taxon>
        <taxon>Neoteleostei</taxon>
        <taxon>Acanthomorphata</taxon>
        <taxon>Ovalentaria</taxon>
        <taxon>Atherinomorphae</taxon>
        <taxon>Cyprinodontiformes</taxon>
        <taxon>Goodeidae</taxon>
        <taxon>Ataeniobius</taxon>
    </lineage>
</organism>
<accession>A0ABU7B5S4</accession>
<dbReference type="EMBL" id="JAHUTI010040073">
    <property type="protein sequence ID" value="MED6244975.1"/>
    <property type="molecule type" value="Genomic_DNA"/>
</dbReference>